<accession>A0A7Y7PT07</accession>
<proteinExistence type="predicted"/>
<reference evidence="2 3" key="1">
    <citation type="submission" date="2020-05" db="EMBL/GenBank/DDBJ databases">
        <title>Hymenobacter terrestris sp. nov. and Hymenobacter lapidiphilus sp. nov., isolated from regoliths in Antarctica.</title>
        <authorList>
            <person name="Sedlacek I."/>
            <person name="Pantucek R."/>
            <person name="Zeman M."/>
            <person name="Holochova P."/>
            <person name="Kralova S."/>
            <person name="Stankova E."/>
            <person name="Sedo O."/>
            <person name="Micenkova L."/>
            <person name="Svec P."/>
            <person name="Gupta V."/>
            <person name="Sood U."/>
            <person name="Korpole U.S."/>
            <person name="Lal R."/>
        </authorList>
    </citation>
    <scope>NUCLEOTIDE SEQUENCE [LARGE SCALE GENOMIC DNA]</scope>
    <source>
        <strain evidence="2 3">P5342</strain>
    </source>
</reference>
<protein>
    <submittedName>
        <fullName evidence="2">Uncharacterized protein</fullName>
    </submittedName>
</protein>
<keyword evidence="3" id="KW-1185">Reference proteome</keyword>
<gene>
    <name evidence="2" type="ORF">HW554_20080</name>
</gene>
<sequence>SLIAEEELVPGRQYEIVRGAAGNVFTRVLGDSGSRLDSLVAWLNPATGAAEPAIYDVVADTVSPLPTGDGGPGGDVTKAYVDAADDALEELISAVKAVTAEWAPGPQKKYAFVVFEGLLYLTLNDLLNGQSSPPGNTANYKPLGESEAVTQAISDLQNNAPYKPSGTTKILWVHGYGQTESGVRGNPHKPFPTIQDAYNAGQDEDIMLIMPGGSGAVENGFPAYGNGGSLLFEKRIRVYCMPGVNINISINAGNFAGNLIDFRFYWKGGNFYQFLVGFRQATTMARYTVEDANFRKGGYVYCFGAGNFGTHSTEFVLRGCRFFTDALGSPGVLVTHRDDMGPNLVYLDSCLIDSKQGPGVLFVGRSDKAGKVFLQGATEIRSATKTQTNVSNPNGSQQTESEWLIDQRPFVGGGGEDPRKDLATESGRRTSNLRREGRCALSNIVLAENAASIAGQLIQAGAAMEAARNGTPAAVAAALNADVAALSDASLYTIRLITTPAVSGNPSAVLLTVLPA</sequence>
<evidence type="ECO:0000256" key="1">
    <source>
        <dbReference type="SAM" id="MobiDB-lite"/>
    </source>
</evidence>
<dbReference type="RefSeq" id="WP_176910309.1">
    <property type="nucleotide sequence ID" value="NZ_JABKAU010000082.1"/>
</dbReference>
<feature type="non-terminal residue" evidence="2">
    <location>
        <position position="1"/>
    </location>
</feature>
<dbReference type="AlphaFoldDB" id="A0A7Y7PT07"/>
<organism evidence="2 3">
    <name type="scientific">Hymenobacter lapidiphilus</name>
    <dbReference type="NCBI Taxonomy" id="2608003"/>
    <lineage>
        <taxon>Bacteria</taxon>
        <taxon>Pseudomonadati</taxon>
        <taxon>Bacteroidota</taxon>
        <taxon>Cytophagia</taxon>
        <taxon>Cytophagales</taxon>
        <taxon>Hymenobacteraceae</taxon>
        <taxon>Hymenobacter</taxon>
    </lineage>
</organism>
<comment type="caution">
    <text evidence="2">The sequence shown here is derived from an EMBL/GenBank/DDBJ whole genome shotgun (WGS) entry which is preliminary data.</text>
</comment>
<evidence type="ECO:0000313" key="3">
    <source>
        <dbReference type="Proteomes" id="UP000565521"/>
    </source>
</evidence>
<dbReference type="EMBL" id="JABKAU010000082">
    <property type="protein sequence ID" value="NVO33503.1"/>
    <property type="molecule type" value="Genomic_DNA"/>
</dbReference>
<dbReference type="Proteomes" id="UP000565521">
    <property type="component" value="Unassembled WGS sequence"/>
</dbReference>
<name>A0A7Y7PT07_9BACT</name>
<feature type="region of interest" description="Disordered" evidence="1">
    <location>
        <begin position="410"/>
        <end position="430"/>
    </location>
</feature>
<evidence type="ECO:0000313" key="2">
    <source>
        <dbReference type="EMBL" id="NVO33503.1"/>
    </source>
</evidence>
<feature type="compositionally biased region" description="Basic and acidic residues" evidence="1">
    <location>
        <begin position="416"/>
        <end position="430"/>
    </location>
</feature>